<proteinExistence type="predicted"/>
<name>A0A7S1AXH0_NOCSC</name>
<protein>
    <submittedName>
        <fullName evidence="2">Uncharacterized protein</fullName>
    </submittedName>
</protein>
<sequence>MLSPRRSPLREHAVFRRAHQRWVAKAPHSLLQNLTCTEASVVRRCHGWQRPLEPLSPPTADPSFSANHASALDCRAGGRRESSRNAPCEGQPTGGYKPLAPLDTGSDVAPSLGWQTVRVLCNSVRRAPILVTHRA</sequence>
<organism evidence="2">
    <name type="scientific">Noctiluca scintillans</name>
    <name type="common">Sea sparkle</name>
    <name type="synonym">Red tide dinoflagellate</name>
    <dbReference type="NCBI Taxonomy" id="2966"/>
    <lineage>
        <taxon>Eukaryota</taxon>
        <taxon>Sar</taxon>
        <taxon>Alveolata</taxon>
        <taxon>Dinophyceae</taxon>
        <taxon>Noctilucales</taxon>
        <taxon>Noctilucaceae</taxon>
        <taxon>Noctiluca</taxon>
    </lineage>
</organism>
<evidence type="ECO:0000256" key="1">
    <source>
        <dbReference type="SAM" id="MobiDB-lite"/>
    </source>
</evidence>
<dbReference type="AlphaFoldDB" id="A0A7S1AXH0"/>
<dbReference type="EMBL" id="HBFQ01060035">
    <property type="protein sequence ID" value="CAD8868127.1"/>
    <property type="molecule type" value="Transcribed_RNA"/>
</dbReference>
<gene>
    <name evidence="2" type="ORF">NSCI0253_LOCUS42483</name>
</gene>
<evidence type="ECO:0000313" key="2">
    <source>
        <dbReference type="EMBL" id="CAD8868127.1"/>
    </source>
</evidence>
<feature type="region of interest" description="Disordered" evidence="1">
    <location>
        <begin position="74"/>
        <end position="102"/>
    </location>
</feature>
<reference evidence="2" key="1">
    <citation type="submission" date="2021-01" db="EMBL/GenBank/DDBJ databases">
        <authorList>
            <person name="Corre E."/>
            <person name="Pelletier E."/>
            <person name="Niang G."/>
            <person name="Scheremetjew M."/>
            <person name="Finn R."/>
            <person name="Kale V."/>
            <person name="Holt S."/>
            <person name="Cochrane G."/>
            <person name="Meng A."/>
            <person name="Brown T."/>
            <person name="Cohen L."/>
        </authorList>
    </citation>
    <scope>NUCLEOTIDE SEQUENCE</scope>
</reference>
<accession>A0A7S1AXH0</accession>